<dbReference type="Proteomes" id="UP000485058">
    <property type="component" value="Unassembled WGS sequence"/>
</dbReference>
<accession>A0A699YTA4</accession>
<dbReference type="AlphaFoldDB" id="A0A699YTA4"/>
<dbReference type="EMBL" id="BLLF01000568">
    <property type="protein sequence ID" value="GFH13040.1"/>
    <property type="molecule type" value="Genomic_DNA"/>
</dbReference>
<proteinExistence type="predicted"/>
<sequence>MMLGRTHCRVLSRLQQHRCPASQGTELVGGPGPGNSTLTGLERLITNTFNSSAPGQRNDWREVEGAWVLHPPNDRAPEAVVHFLGAAFIIATPYSTSFDHLRVADEAQFKFDHALRSLGPETGLLPVYGVGHSLGAVVHLLISARYAVARTGNAFLSFNNRSAVEVVPLFSPLIAPSARLLGPLLTQIAASPVRSTVESAMETLRGLSPSLLRQLAPLMEQLAPLYLDIGQGRVDTSPSSEETSNLVRSYYSVPRNLLLRFKNDDLDDTGSLASLLQGSPAVSEMLDLTVRTLPGDHLRPLQQALVGLPPDVARMANQAVYAGGDVIGRLAGMATQMGMAQASGPLAELSKGVVGFASTLGGEVGGPVTDSMQGLADEVAAWIGTGEAVLSGSRALPARSVFTDRPQFGSPAPGNVGSRSPSAMTF</sequence>
<feature type="region of interest" description="Disordered" evidence="1">
    <location>
        <begin position="404"/>
        <end position="426"/>
    </location>
</feature>
<evidence type="ECO:0000313" key="3">
    <source>
        <dbReference type="Proteomes" id="UP000485058"/>
    </source>
</evidence>
<evidence type="ECO:0000313" key="2">
    <source>
        <dbReference type="EMBL" id="GFH13040.1"/>
    </source>
</evidence>
<feature type="compositionally biased region" description="Polar residues" evidence="1">
    <location>
        <begin position="417"/>
        <end position="426"/>
    </location>
</feature>
<dbReference type="PANTHER" id="PTHR34127:SF1">
    <property type="entry name" value="OS04G0405600 PROTEIN"/>
    <property type="match status" value="1"/>
</dbReference>
<organism evidence="2 3">
    <name type="scientific">Haematococcus lacustris</name>
    <name type="common">Green alga</name>
    <name type="synonym">Haematococcus pluvialis</name>
    <dbReference type="NCBI Taxonomy" id="44745"/>
    <lineage>
        <taxon>Eukaryota</taxon>
        <taxon>Viridiplantae</taxon>
        <taxon>Chlorophyta</taxon>
        <taxon>core chlorophytes</taxon>
        <taxon>Chlorophyceae</taxon>
        <taxon>CS clade</taxon>
        <taxon>Chlamydomonadales</taxon>
        <taxon>Haematococcaceae</taxon>
        <taxon>Haematococcus</taxon>
    </lineage>
</organism>
<reference evidence="2 3" key="1">
    <citation type="submission" date="2020-02" db="EMBL/GenBank/DDBJ databases">
        <title>Draft genome sequence of Haematococcus lacustris strain NIES-144.</title>
        <authorList>
            <person name="Morimoto D."/>
            <person name="Nakagawa S."/>
            <person name="Yoshida T."/>
            <person name="Sawayama S."/>
        </authorList>
    </citation>
    <scope>NUCLEOTIDE SEQUENCE [LARGE SCALE GENOMIC DNA]</scope>
    <source>
        <strain evidence="2 3">NIES-144</strain>
    </source>
</reference>
<feature type="non-terminal residue" evidence="2">
    <location>
        <position position="1"/>
    </location>
</feature>
<gene>
    <name evidence="2" type="ORF">HaLaN_08841</name>
</gene>
<protein>
    <submittedName>
        <fullName evidence="2">Uncharacterized protein</fullName>
    </submittedName>
</protein>
<dbReference type="Pfam" id="PF07082">
    <property type="entry name" value="DUF1350"/>
    <property type="match status" value="1"/>
</dbReference>
<comment type="caution">
    <text evidence="2">The sequence shown here is derived from an EMBL/GenBank/DDBJ whole genome shotgun (WGS) entry which is preliminary data.</text>
</comment>
<dbReference type="PANTHER" id="PTHR34127">
    <property type="entry name" value="OS04G0405600 PROTEIN"/>
    <property type="match status" value="1"/>
</dbReference>
<keyword evidence="3" id="KW-1185">Reference proteome</keyword>
<dbReference type="InterPro" id="IPR010765">
    <property type="entry name" value="DUF1350"/>
</dbReference>
<name>A0A699YTA4_HAELA</name>
<evidence type="ECO:0000256" key="1">
    <source>
        <dbReference type="SAM" id="MobiDB-lite"/>
    </source>
</evidence>